<dbReference type="AlphaFoldDB" id="A0AB35T2J4"/>
<dbReference type="GO" id="GO:0016020">
    <property type="term" value="C:membrane"/>
    <property type="evidence" value="ECO:0007669"/>
    <property type="project" value="UniProtKB-SubCell"/>
</dbReference>
<dbReference type="InterPro" id="IPR012902">
    <property type="entry name" value="N_methyl_site"/>
</dbReference>
<evidence type="ECO:0000256" key="5">
    <source>
        <dbReference type="ARBA" id="ARBA00023136"/>
    </source>
</evidence>
<evidence type="ECO:0000313" key="8">
    <source>
        <dbReference type="Proteomes" id="UP001281130"/>
    </source>
</evidence>
<proteinExistence type="predicted"/>
<sequence length="142" mass="14875">MMLLKLGEVFKGMQERNRDERGFTLIELLVVVIIIGILAAIAIPVFLNQRTQAQVSTVKSDVRNAVTVDTALRAEGGNGIAAGTYNSNSPIGTGNNTFTPSNGVTITVSSSAIVGTYATGGPTGNWTYNKTTGAYTGTGNFQ</sequence>
<protein>
    <submittedName>
        <fullName evidence="7">Prepilin-type N-terminal cleavage/methylation domain-containing protein</fullName>
    </submittedName>
</protein>
<dbReference type="EMBL" id="JAWXXX010000001">
    <property type="protein sequence ID" value="MDX5893548.1"/>
    <property type="molecule type" value="Genomic_DNA"/>
</dbReference>
<feature type="transmembrane region" description="Helical" evidence="6">
    <location>
        <begin position="21"/>
        <end position="47"/>
    </location>
</feature>
<evidence type="ECO:0000256" key="2">
    <source>
        <dbReference type="ARBA" id="ARBA00022481"/>
    </source>
</evidence>
<dbReference type="SUPFAM" id="SSF54523">
    <property type="entry name" value="Pili subunits"/>
    <property type="match status" value="1"/>
</dbReference>
<reference evidence="7" key="1">
    <citation type="submission" date="2023-11" db="EMBL/GenBank/DDBJ databases">
        <title>MicrobeMod: A computational toolkit for identifying prokaryotic methylation and restriction-modification with nanopore sequencing.</title>
        <authorList>
            <person name="Crits-Christoph A."/>
            <person name="Kang S.C."/>
            <person name="Lee H."/>
            <person name="Ostrov N."/>
        </authorList>
    </citation>
    <scope>NUCLEOTIDE SEQUENCE</scope>
    <source>
        <strain evidence="7">ATCC 51242</strain>
    </source>
</reference>
<evidence type="ECO:0000256" key="6">
    <source>
        <dbReference type="SAM" id="Phobius"/>
    </source>
</evidence>
<evidence type="ECO:0000256" key="3">
    <source>
        <dbReference type="ARBA" id="ARBA00022692"/>
    </source>
</evidence>
<evidence type="ECO:0000256" key="1">
    <source>
        <dbReference type="ARBA" id="ARBA00004167"/>
    </source>
</evidence>
<comment type="subcellular location">
    <subcellularLocation>
        <location evidence="1">Membrane</location>
        <topology evidence="1">Single-pass membrane protein</topology>
    </subcellularLocation>
</comment>
<keyword evidence="4 6" id="KW-1133">Transmembrane helix</keyword>
<accession>A0AB35T2J4</accession>
<evidence type="ECO:0000256" key="4">
    <source>
        <dbReference type="ARBA" id="ARBA00022989"/>
    </source>
</evidence>
<name>A0AB35T2J4_RUBRA</name>
<keyword evidence="5 6" id="KW-0472">Membrane</keyword>
<dbReference type="PANTHER" id="PTHR30093:SF44">
    <property type="entry name" value="TYPE II SECRETION SYSTEM CORE PROTEIN G"/>
    <property type="match status" value="1"/>
</dbReference>
<dbReference type="PANTHER" id="PTHR30093">
    <property type="entry name" value="GENERAL SECRETION PATHWAY PROTEIN G"/>
    <property type="match status" value="1"/>
</dbReference>
<dbReference type="Pfam" id="PF07963">
    <property type="entry name" value="N_methyl"/>
    <property type="match status" value="1"/>
</dbReference>
<organism evidence="7 8">
    <name type="scientific">Rubrobacter radiotolerans</name>
    <name type="common">Arthrobacter radiotolerans</name>
    <dbReference type="NCBI Taxonomy" id="42256"/>
    <lineage>
        <taxon>Bacteria</taxon>
        <taxon>Bacillati</taxon>
        <taxon>Actinomycetota</taxon>
        <taxon>Rubrobacteria</taxon>
        <taxon>Rubrobacterales</taxon>
        <taxon>Rubrobacteraceae</taxon>
        <taxon>Rubrobacter</taxon>
    </lineage>
</organism>
<dbReference type="Proteomes" id="UP001281130">
    <property type="component" value="Unassembled WGS sequence"/>
</dbReference>
<dbReference type="PROSITE" id="PS00409">
    <property type="entry name" value="PROKAR_NTER_METHYL"/>
    <property type="match status" value="1"/>
</dbReference>
<dbReference type="InterPro" id="IPR045584">
    <property type="entry name" value="Pilin-like"/>
</dbReference>
<comment type="caution">
    <text evidence="7">The sequence shown here is derived from an EMBL/GenBank/DDBJ whole genome shotgun (WGS) entry which is preliminary data.</text>
</comment>
<gene>
    <name evidence="7" type="ORF">SIL72_05835</name>
</gene>
<dbReference type="NCBIfam" id="TIGR02532">
    <property type="entry name" value="IV_pilin_GFxxxE"/>
    <property type="match status" value="1"/>
</dbReference>
<keyword evidence="2" id="KW-0488">Methylation</keyword>
<keyword evidence="3 6" id="KW-0812">Transmembrane</keyword>
<evidence type="ECO:0000313" key="7">
    <source>
        <dbReference type="EMBL" id="MDX5893548.1"/>
    </source>
</evidence>
<dbReference type="Gene3D" id="3.30.700.10">
    <property type="entry name" value="Glycoprotein, Type 4 Pilin"/>
    <property type="match status" value="1"/>
</dbReference>